<dbReference type="CDD" id="cd20834">
    <property type="entry name" value="C1_nPKC_theta-like_rpt1"/>
    <property type="match status" value="1"/>
</dbReference>
<dbReference type="InterPro" id="IPR017892">
    <property type="entry name" value="Pkinase_C"/>
</dbReference>
<gene>
    <name evidence="22" type="ORF">DGYR_LOCUS1789</name>
</gene>
<feature type="domain" description="AGC-kinase C-terminal" evidence="21">
    <location>
        <begin position="622"/>
        <end position="688"/>
    </location>
</feature>
<dbReference type="Proteomes" id="UP000549394">
    <property type="component" value="Unassembled WGS sequence"/>
</dbReference>
<evidence type="ECO:0000256" key="16">
    <source>
        <dbReference type="PIRSR" id="PIRSR000551-50"/>
    </source>
</evidence>
<dbReference type="SMART" id="SM00133">
    <property type="entry name" value="S_TK_X"/>
    <property type="match status" value="1"/>
</dbReference>
<dbReference type="Gene3D" id="3.30.60.20">
    <property type="match status" value="2"/>
</dbReference>
<dbReference type="GO" id="GO:0004697">
    <property type="term" value="F:diacylglycerol-dependent serine/threonine kinase activity"/>
    <property type="evidence" value="ECO:0007669"/>
    <property type="project" value="UniProtKB-EC"/>
</dbReference>
<dbReference type="InterPro" id="IPR002219">
    <property type="entry name" value="PKC_DAG/PE"/>
</dbReference>
<evidence type="ECO:0000259" key="19">
    <source>
        <dbReference type="PROSITE" id="PS50011"/>
    </source>
</evidence>
<evidence type="ECO:0000256" key="17">
    <source>
        <dbReference type="PIRSR" id="PIRSR000551-51"/>
    </source>
</evidence>
<dbReference type="EC" id="2.7.11.13" evidence="2 15"/>
<dbReference type="PRINTS" id="PR00008">
    <property type="entry name" value="DAGPEDOMAIN"/>
</dbReference>
<dbReference type="SMART" id="SM00220">
    <property type="entry name" value="S_TKc"/>
    <property type="match status" value="1"/>
</dbReference>
<keyword evidence="3 15" id="KW-0723">Serine/threonine-protein kinase</keyword>
<keyword evidence="6" id="KW-0479">Metal-binding</keyword>
<evidence type="ECO:0000256" key="14">
    <source>
        <dbReference type="ARBA" id="ARBA00047470"/>
    </source>
</evidence>
<dbReference type="SUPFAM" id="SSF57889">
    <property type="entry name" value="Cysteine-rich domain"/>
    <property type="match status" value="2"/>
</dbReference>
<evidence type="ECO:0000256" key="11">
    <source>
        <dbReference type="ARBA" id="ARBA00022833"/>
    </source>
</evidence>
<evidence type="ECO:0000256" key="15">
    <source>
        <dbReference type="PIRNR" id="PIRNR000551"/>
    </source>
</evidence>
<protein>
    <recommendedName>
        <fullName evidence="2 15">Protein kinase C</fullName>
        <ecNumber evidence="2 15">2.7.11.13</ecNumber>
    </recommendedName>
</protein>
<keyword evidence="7" id="KW-0677">Repeat</keyword>
<keyword evidence="5 15" id="KW-0808">Transferase</keyword>
<dbReference type="Gene3D" id="2.60.40.150">
    <property type="entry name" value="C2 domain"/>
    <property type="match status" value="1"/>
</dbReference>
<dbReference type="GO" id="GO:0008270">
    <property type="term" value="F:zinc ion binding"/>
    <property type="evidence" value="ECO:0007669"/>
    <property type="project" value="UniProtKB-KW"/>
</dbReference>
<dbReference type="FunFam" id="3.30.200.20:FF:000103">
    <property type="entry name" value="Protein kinase C"/>
    <property type="match status" value="1"/>
</dbReference>
<evidence type="ECO:0000256" key="1">
    <source>
        <dbReference type="ARBA" id="ARBA00005490"/>
    </source>
</evidence>
<dbReference type="PROSITE" id="PS51285">
    <property type="entry name" value="AGC_KINASE_CTER"/>
    <property type="match status" value="1"/>
</dbReference>
<comment type="catalytic activity">
    <reaction evidence="14">
        <text>L-seryl-[protein] + ATP = O-phospho-L-seryl-[protein] + ADP + H(+)</text>
        <dbReference type="Rhea" id="RHEA:17989"/>
        <dbReference type="Rhea" id="RHEA-COMP:9863"/>
        <dbReference type="Rhea" id="RHEA-COMP:11604"/>
        <dbReference type="ChEBI" id="CHEBI:15378"/>
        <dbReference type="ChEBI" id="CHEBI:29999"/>
        <dbReference type="ChEBI" id="CHEBI:30616"/>
        <dbReference type="ChEBI" id="CHEBI:83421"/>
        <dbReference type="ChEBI" id="CHEBI:456216"/>
        <dbReference type="EC" id="2.7.11.13"/>
    </reaction>
</comment>
<evidence type="ECO:0000256" key="10">
    <source>
        <dbReference type="ARBA" id="ARBA00022777"/>
    </source>
</evidence>
<dbReference type="PIRSF" id="PIRSF000551">
    <property type="entry name" value="PKC_delta"/>
    <property type="match status" value="1"/>
</dbReference>
<dbReference type="InterPro" id="IPR000719">
    <property type="entry name" value="Prot_kinase_dom"/>
</dbReference>
<evidence type="ECO:0000256" key="9">
    <source>
        <dbReference type="ARBA" id="ARBA00022771"/>
    </source>
</evidence>
<feature type="domain" description="Phorbol-ester/DAG-type" evidence="20">
    <location>
        <begin position="243"/>
        <end position="295"/>
    </location>
</feature>
<dbReference type="Gene3D" id="3.30.200.20">
    <property type="entry name" value="Phosphorylase Kinase, domain 1"/>
    <property type="match status" value="1"/>
</dbReference>
<dbReference type="PROSITE" id="PS50011">
    <property type="entry name" value="PROTEIN_KINASE_DOM"/>
    <property type="match status" value="1"/>
</dbReference>
<dbReference type="PANTHER" id="PTHR24351">
    <property type="entry name" value="RIBOSOMAL PROTEIN S6 KINASE"/>
    <property type="match status" value="1"/>
</dbReference>
<comment type="catalytic activity">
    <reaction evidence="13 15">
        <text>L-threonyl-[protein] + ATP = O-phospho-L-threonyl-[protein] + ADP + H(+)</text>
        <dbReference type="Rhea" id="RHEA:46608"/>
        <dbReference type="Rhea" id="RHEA-COMP:11060"/>
        <dbReference type="Rhea" id="RHEA-COMP:11605"/>
        <dbReference type="ChEBI" id="CHEBI:15378"/>
        <dbReference type="ChEBI" id="CHEBI:30013"/>
        <dbReference type="ChEBI" id="CHEBI:30616"/>
        <dbReference type="ChEBI" id="CHEBI:61977"/>
        <dbReference type="ChEBI" id="CHEBI:456216"/>
        <dbReference type="EC" id="2.7.11.13"/>
    </reaction>
</comment>
<dbReference type="Pfam" id="PF00130">
    <property type="entry name" value="C1_1"/>
    <property type="match status" value="2"/>
</dbReference>
<feature type="active site" description="Proton acceptor" evidence="16">
    <location>
        <position position="488"/>
    </location>
</feature>
<feature type="domain" description="Protein kinase" evidence="19">
    <location>
        <begin position="362"/>
        <end position="621"/>
    </location>
</feature>
<accession>A0A7I8VAH8</accession>
<name>A0A7I8VAH8_9ANNE</name>
<dbReference type="PROSITE" id="PS50081">
    <property type="entry name" value="ZF_DAG_PE_2"/>
    <property type="match status" value="2"/>
</dbReference>
<evidence type="ECO:0000256" key="8">
    <source>
        <dbReference type="ARBA" id="ARBA00022741"/>
    </source>
</evidence>
<dbReference type="InterPro" id="IPR008271">
    <property type="entry name" value="Ser/Thr_kinase_AS"/>
</dbReference>
<keyword evidence="10 15" id="KW-0418">Kinase</keyword>
<dbReference type="Pfam" id="PF21494">
    <property type="entry name" value="PKC_C2"/>
    <property type="match status" value="1"/>
</dbReference>
<keyword evidence="12 15" id="KW-0067">ATP-binding</keyword>
<feature type="binding site" evidence="17 18">
    <location>
        <position position="393"/>
    </location>
    <ligand>
        <name>ATP</name>
        <dbReference type="ChEBI" id="CHEBI:30616"/>
    </ligand>
</feature>
<dbReference type="InterPro" id="IPR014376">
    <property type="entry name" value="Prot_kin_PKC_delta"/>
</dbReference>
<evidence type="ECO:0000259" key="21">
    <source>
        <dbReference type="PROSITE" id="PS51285"/>
    </source>
</evidence>
<comment type="similarity">
    <text evidence="1 15">Belongs to the protein kinase superfamily. AGC Ser/Thr protein kinase family. PKC subfamily.</text>
</comment>
<dbReference type="InterPro" id="IPR020454">
    <property type="entry name" value="DAG/PE-bd"/>
</dbReference>
<dbReference type="Pfam" id="PF00433">
    <property type="entry name" value="Pkinase_C"/>
    <property type="match status" value="1"/>
</dbReference>
<dbReference type="Pfam" id="PF00069">
    <property type="entry name" value="Pkinase"/>
    <property type="match status" value="1"/>
</dbReference>
<keyword evidence="4" id="KW-0597">Phosphoprotein</keyword>
<evidence type="ECO:0000256" key="7">
    <source>
        <dbReference type="ARBA" id="ARBA00022737"/>
    </source>
</evidence>
<dbReference type="AlphaFoldDB" id="A0A7I8VAH8"/>
<keyword evidence="23" id="KW-1185">Reference proteome</keyword>
<dbReference type="Gene3D" id="1.10.510.10">
    <property type="entry name" value="Transferase(Phosphotransferase) domain 1"/>
    <property type="match status" value="1"/>
</dbReference>
<reference evidence="22 23" key="1">
    <citation type="submission" date="2020-08" db="EMBL/GenBank/DDBJ databases">
        <authorList>
            <person name="Hejnol A."/>
        </authorList>
    </citation>
    <scope>NUCLEOTIDE SEQUENCE [LARGE SCALE GENOMIC DNA]</scope>
</reference>
<evidence type="ECO:0000256" key="12">
    <source>
        <dbReference type="ARBA" id="ARBA00022840"/>
    </source>
</evidence>
<dbReference type="OrthoDB" id="63267at2759"/>
<evidence type="ECO:0000256" key="6">
    <source>
        <dbReference type="ARBA" id="ARBA00022723"/>
    </source>
</evidence>
<feature type="domain" description="Phorbol-ester/DAG-type" evidence="20">
    <location>
        <begin position="171"/>
        <end position="221"/>
    </location>
</feature>
<sequence>MSGPANVGFIRVKLVAYKTDFNTKGSYQPDNSCVAINVKEKVTSNNGEFKYIQRKKTIRQDWDSTFDAHLYDGRLIEFIVQKGKADNDAGVDYADISVPAARLASQCNGTSVARLDLPTTPGGKLVIQIRYFTPDEASNASSTRYEIIPQRPGFEKRRNAVKKAKVHEVQGHRFIAVFFRQPTFCSFCSEFIWGLNRQGYRCQGCGCSVHKKCHKNILGTCPGNARDTQETKKILQRFRIDVPHQFQTHNYMSPTFCDHCGSLLYGLFKQGVKCQSPACNVNVHHKCQNKVANLCGVNQKLLNEELNNIKKNKPVKSPVSDLSSRSTESEESLDYVRMWTVQTDKLKNEMGNGERKFQLSDFNLIAVLGKGSFGKVFLAERKSSSIAEFYAIKALRKDIVLEDNDVECTMIERRVLALACKNPFLTHLYCTFQSDSHLFFVMEYVYGGDLMFHIQKNQKFDIERSRFYSAEILCGLQFLHSKCIIYRDLKLDNVLIDKNGHIKIADFGMCKEEVRGDSKATTFCGTPDYIAPEILKGYQYNESVDWWSFGVLLYEMLLGQSPFHGEDEDALFSSICHDEPIIPRYIQADAASCIKGLLCKNPQNRLGMRGLESPIRGHRFYAGIDWEKLQRLELKPPFVPKFKNPQDTSNFDQEFTRERVFLTPPDKTLLGTMKKDAFEGFSFTNPGY</sequence>
<evidence type="ECO:0000313" key="22">
    <source>
        <dbReference type="EMBL" id="CAD5112690.1"/>
    </source>
</evidence>
<evidence type="ECO:0000256" key="18">
    <source>
        <dbReference type="PROSITE-ProRule" id="PRU10141"/>
    </source>
</evidence>
<evidence type="ECO:0000256" key="13">
    <source>
        <dbReference type="ARBA" id="ARBA00047272"/>
    </source>
</evidence>
<evidence type="ECO:0000256" key="2">
    <source>
        <dbReference type="ARBA" id="ARBA00012429"/>
    </source>
</evidence>
<keyword evidence="8 15" id="KW-0547">Nucleotide-binding</keyword>
<dbReference type="PROSITE" id="PS00479">
    <property type="entry name" value="ZF_DAG_PE_1"/>
    <property type="match status" value="1"/>
</dbReference>
<comment type="caution">
    <text evidence="22">The sequence shown here is derived from an EMBL/GenBank/DDBJ whole genome shotgun (WGS) entry which is preliminary data.</text>
</comment>
<evidence type="ECO:0000256" key="4">
    <source>
        <dbReference type="ARBA" id="ARBA00022553"/>
    </source>
</evidence>
<dbReference type="SUPFAM" id="SSF56112">
    <property type="entry name" value="Protein kinase-like (PK-like)"/>
    <property type="match status" value="1"/>
</dbReference>
<dbReference type="PROSITE" id="PS00108">
    <property type="entry name" value="PROTEIN_KINASE_ST"/>
    <property type="match status" value="1"/>
</dbReference>
<dbReference type="GO" id="GO:0005524">
    <property type="term" value="F:ATP binding"/>
    <property type="evidence" value="ECO:0007669"/>
    <property type="project" value="UniProtKB-UniRule"/>
</dbReference>
<organism evidence="22 23">
    <name type="scientific">Dimorphilus gyrociliatus</name>
    <dbReference type="NCBI Taxonomy" id="2664684"/>
    <lineage>
        <taxon>Eukaryota</taxon>
        <taxon>Metazoa</taxon>
        <taxon>Spiralia</taxon>
        <taxon>Lophotrochozoa</taxon>
        <taxon>Annelida</taxon>
        <taxon>Polychaeta</taxon>
        <taxon>Polychaeta incertae sedis</taxon>
        <taxon>Dinophilidae</taxon>
        <taxon>Dimorphilus</taxon>
    </lineage>
</organism>
<dbReference type="FunFam" id="1.10.510.10:FF:000150">
    <property type="entry name" value="Protein kinase C, theta"/>
    <property type="match status" value="1"/>
</dbReference>
<dbReference type="InterPro" id="IPR017441">
    <property type="entry name" value="Protein_kinase_ATP_BS"/>
</dbReference>
<proteinExistence type="inferred from homology"/>
<evidence type="ECO:0000256" key="3">
    <source>
        <dbReference type="ARBA" id="ARBA00022527"/>
    </source>
</evidence>
<dbReference type="FunFam" id="3.30.60.20:FF:000008">
    <property type="entry name" value="Protein kinase C theta"/>
    <property type="match status" value="1"/>
</dbReference>
<keyword evidence="11" id="KW-0862">Zinc</keyword>
<dbReference type="CDD" id="cd20837">
    <property type="entry name" value="C1_nPKC_theta-like_rpt2"/>
    <property type="match status" value="1"/>
</dbReference>
<dbReference type="InterPro" id="IPR035892">
    <property type="entry name" value="C2_domain_sf"/>
</dbReference>
<dbReference type="EMBL" id="CAJFCJ010000002">
    <property type="protein sequence ID" value="CAD5112690.1"/>
    <property type="molecule type" value="Genomic_DNA"/>
</dbReference>
<evidence type="ECO:0000256" key="5">
    <source>
        <dbReference type="ARBA" id="ARBA00022679"/>
    </source>
</evidence>
<dbReference type="SMART" id="SM00109">
    <property type="entry name" value="C1"/>
    <property type="match status" value="2"/>
</dbReference>
<dbReference type="InterPro" id="IPR011009">
    <property type="entry name" value="Kinase-like_dom_sf"/>
</dbReference>
<dbReference type="FunFam" id="3.30.60.20:FF:000003">
    <property type="entry name" value="Protein kinase C delta"/>
    <property type="match status" value="1"/>
</dbReference>
<dbReference type="InterPro" id="IPR000961">
    <property type="entry name" value="AGC-kinase_C"/>
</dbReference>
<feature type="binding site" evidence="17">
    <location>
        <begin position="368"/>
        <end position="376"/>
    </location>
    <ligand>
        <name>ATP</name>
        <dbReference type="ChEBI" id="CHEBI:30616"/>
    </ligand>
</feature>
<evidence type="ECO:0000259" key="20">
    <source>
        <dbReference type="PROSITE" id="PS50081"/>
    </source>
</evidence>
<dbReference type="PROSITE" id="PS00107">
    <property type="entry name" value="PROTEIN_KINASE_ATP"/>
    <property type="match status" value="1"/>
</dbReference>
<keyword evidence="9" id="KW-0863">Zinc-finger</keyword>
<dbReference type="InterPro" id="IPR046349">
    <property type="entry name" value="C1-like_sf"/>
</dbReference>
<evidence type="ECO:0000313" key="23">
    <source>
        <dbReference type="Proteomes" id="UP000549394"/>
    </source>
</evidence>